<reference evidence="3" key="1">
    <citation type="journal article" date="2019" name="Int. J. Syst. Evol. Microbiol.">
        <title>The Global Catalogue of Microorganisms (GCM) 10K type strain sequencing project: providing services to taxonomists for standard genome sequencing and annotation.</title>
        <authorList>
            <consortium name="The Broad Institute Genomics Platform"/>
            <consortium name="The Broad Institute Genome Sequencing Center for Infectious Disease"/>
            <person name="Wu L."/>
            <person name="Ma J."/>
        </authorList>
    </citation>
    <scope>NUCLEOTIDE SEQUENCE [LARGE SCALE GENOMIC DNA]</scope>
    <source>
        <strain evidence="3">JCM 17111</strain>
    </source>
</reference>
<evidence type="ECO:0000313" key="3">
    <source>
        <dbReference type="Proteomes" id="UP001500954"/>
    </source>
</evidence>
<protein>
    <submittedName>
        <fullName evidence="2">Uncharacterized protein</fullName>
    </submittedName>
</protein>
<accession>A0ABP6XY92</accession>
<evidence type="ECO:0000313" key="2">
    <source>
        <dbReference type="EMBL" id="GAA3574275.1"/>
    </source>
</evidence>
<dbReference type="Proteomes" id="UP001500954">
    <property type="component" value="Unassembled WGS sequence"/>
</dbReference>
<name>A0ABP6XY92_9FLAO</name>
<organism evidence="2 3">
    <name type="scientific">Snuella lapsa</name>
    <dbReference type="NCBI Taxonomy" id="870481"/>
    <lineage>
        <taxon>Bacteria</taxon>
        <taxon>Pseudomonadati</taxon>
        <taxon>Bacteroidota</taxon>
        <taxon>Flavobacteriia</taxon>
        <taxon>Flavobacteriales</taxon>
        <taxon>Flavobacteriaceae</taxon>
        <taxon>Snuella</taxon>
    </lineage>
</organism>
<comment type="caution">
    <text evidence="2">The sequence shown here is derived from an EMBL/GenBank/DDBJ whole genome shotgun (WGS) entry which is preliminary data.</text>
</comment>
<dbReference type="RefSeq" id="WP_345006459.1">
    <property type="nucleotide sequence ID" value="NZ_BAABCY010000066.1"/>
</dbReference>
<gene>
    <name evidence="2" type="ORF">GCM10022395_24270</name>
</gene>
<sequence>MKTLVLFLSGLLMTLTSATALGTTNANKETTLYLSKHHRYTEPISFIERGIEFLIFPDGSFDFTPHGNDQLYNDYYRNNRRNSINATYRGPHVNISYTNTRGVYVSRDRYGKIRRIGNVYLNYSRNGKITRVGNVFLKYNNGNGLLKQVGNLHVRYNRWGEIVNIKGQVNHYNNNCNACGMSSCSTDHMHDHDHYNNWDGDYDDDHYYYKQNGKIKKHKKKKR</sequence>
<evidence type="ECO:0000256" key="1">
    <source>
        <dbReference type="SAM" id="SignalP"/>
    </source>
</evidence>
<feature type="signal peptide" evidence="1">
    <location>
        <begin position="1"/>
        <end position="20"/>
    </location>
</feature>
<feature type="chain" id="PRO_5045745614" evidence="1">
    <location>
        <begin position="21"/>
        <end position="223"/>
    </location>
</feature>
<dbReference type="EMBL" id="BAABCY010000066">
    <property type="protein sequence ID" value="GAA3574275.1"/>
    <property type="molecule type" value="Genomic_DNA"/>
</dbReference>
<keyword evidence="3" id="KW-1185">Reference proteome</keyword>
<proteinExistence type="predicted"/>
<keyword evidence="1" id="KW-0732">Signal</keyword>